<keyword evidence="2" id="KW-0813">Transport</keyword>
<keyword evidence="4 7" id="KW-0812">Transmembrane</keyword>
<dbReference type="Gene3D" id="1.20.1250.20">
    <property type="entry name" value="MFS general substrate transporter like domains"/>
    <property type="match status" value="2"/>
</dbReference>
<dbReference type="GO" id="GO:0022857">
    <property type="term" value="F:transmembrane transporter activity"/>
    <property type="evidence" value="ECO:0007669"/>
    <property type="project" value="InterPro"/>
</dbReference>
<feature type="transmembrane region" description="Helical" evidence="7">
    <location>
        <begin position="148"/>
        <end position="172"/>
    </location>
</feature>
<dbReference type="InterPro" id="IPR020846">
    <property type="entry name" value="MFS_dom"/>
</dbReference>
<feature type="transmembrane region" description="Helical" evidence="7">
    <location>
        <begin position="387"/>
        <end position="409"/>
    </location>
</feature>
<evidence type="ECO:0000256" key="5">
    <source>
        <dbReference type="ARBA" id="ARBA00022989"/>
    </source>
</evidence>
<dbReference type="RefSeq" id="WP_029469086.1">
    <property type="nucleotide sequence ID" value="NZ_CP035945.1"/>
</dbReference>
<dbReference type="PANTHER" id="PTHR23517">
    <property type="entry name" value="RESISTANCE PROTEIN MDTM, PUTATIVE-RELATED-RELATED"/>
    <property type="match status" value="1"/>
</dbReference>
<feature type="transmembrane region" description="Helical" evidence="7">
    <location>
        <begin position="222"/>
        <end position="242"/>
    </location>
</feature>
<feature type="transmembrane region" description="Helical" evidence="7">
    <location>
        <begin position="18"/>
        <end position="37"/>
    </location>
</feature>
<dbReference type="GO" id="GO:0005886">
    <property type="term" value="C:plasma membrane"/>
    <property type="evidence" value="ECO:0007669"/>
    <property type="project" value="UniProtKB-SubCell"/>
</dbReference>
<keyword evidence="3" id="KW-1003">Cell membrane</keyword>
<comment type="subcellular location">
    <subcellularLocation>
        <location evidence="1">Cell membrane</location>
        <topology evidence="1">Multi-pass membrane protein</topology>
    </subcellularLocation>
</comment>
<dbReference type="InterPro" id="IPR011701">
    <property type="entry name" value="MFS"/>
</dbReference>
<evidence type="ECO:0000256" key="6">
    <source>
        <dbReference type="ARBA" id="ARBA00023136"/>
    </source>
</evidence>
<evidence type="ECO:0000256" key="7">
    <source>
        <dbReference type="SAM" id="Phobius"/>
    </source>
</evidence>
<evidence type="ECO:0000256" key="4">
    <source>
        <dbReference type="ARBA" id="ARBA00022692"/>
    </source>
</evidence>
<dbReference type="EMBL" id="CP035945">
    <property type="protein sequence ID" value="QBE98253.1"/>
    <property type="molecule type" value="Genomic_DNA"/>
</dbReference>
<reference evidence="9 10" key="1">
    <citation type="submission" date="2019-01" db="EMBL/GenBank/DDBJ databases">
        <title>PMF-metabolizing Aryl O-demethylase.</title>
        <authorList>
            <person name="Kim M."/>
        </authorList>
    </citation>
    <scope>NUCLEOTIDE SEQUENCE [LARGE SCALE GENOMIC DNA]</scope>
    <source>
        <strain evidence="9 10">PMF1</strain>
    </source>
</reference>
<dbReference type="InterPro" id="IPR036259">
    <property type="entry name" value="MFS_trans_sf"/>
</dbReference>
<feature type="transmembrane region" description="Helical" evidence="7">
    <location>
        <begin position="293"/>
        <end position="311"/>
    </location>
</feature>
<dbReference type="Proteomes" id="UP000289794">
    <property type="component" value="Chromosome"/>
</dbReference>
<dbReference type="InterPro" id="IPR050171">
    <property type="entry name" value="MFS_Transporters"/>
</dbReference>
<feature type="transmembrane region" description="Helical" evidence="7">
    <location>
        <begin position="317"/>
        <end position="336"/>
    </location>
</feature>
<dbReference type="Pfam" id="PF07690">
    <property type="entry name" value="MFS_1"/>
    <property type="match status" value="1"/>
</dbReference>
<sequence>MGKELQSSAGSVSKFTKWMVVAIISSGAYVVYLTYLARYTFYDQVIDGLKITNSQLGVLYGLYGTTATIAYLPGGVLADKVRVKYLATLGFAMSAVLTFWYSTVPSYTELKVIFLLFGLCTTLIFWGIRYKAIRLVSTEENYSTTIGFSYGIVGVVGLIISFVSIGIFGMFADPTKGFNVVLMFFAIINAIFAVLSFIFIPKFKDEFEGERQKFNLNEIVQAFKHPGVWLTTLCMFFIYTIYTSLAYTVSFLTAIGATAAIASVVGTIRTYGTSLFSSPIIGGIAEKKTPSKTIIVCTIITGASLVVMAFAPKTSGFIIPSVILIIALSFFLNGAYGVTSSMMTETKVPTAIFGSASGILSVVGFIPDMFVSPIAGKWLDTYDTAGAYTRIFGVLAVSAAGALFCAWMVRVYKKKLEKKQA</sequence>
<dbReference type="PROSITE" id="PS50850">
    <property type="entry name" value="MFS"/>
    <property type="match status" value="1"/>
</dbReference>
<evidence type="ECO:0000256" key="3">
    <source>
        <dbReference type="ARBA" id="ARBA00022475"/>
    </source>
</evidence>
<dbReference type="KEGG" id="bpro:PMF13cell1_03819"/>
<feature type="transmembrane region" description="Helical" evidence="7">
    <location>
        <begin position="110"/>
        <end position="128"/>
    </location>
</feature>
<feature type="domain" description="Major facilitator superfamily (MFS) profile" evidence="8">
    <location>
        <begin position="20"/>
        <end position="414"/>
    </location>
</feature>
<evidence type="ECO:0000259" key="8">
    <source>
        <dbReference type="PROSITE" id="PS50850"/>
    </source>
</evidence>
<feature type="transmembrane region" description="Helical" evidence="7">
    <location>
        <begin position="85"/>
        <end position="104"/>
    </location>
</feature>
<dbReference type="CDD" id="cd06174">
    <property type="entry name" value="MFS"/>
    <property type="match status" value="1"/>
</dbReference>
<proteinExistence type="predicted"/>
<name>A0A4P6M423_9FIRM</name>
<dbReference type="SUPFAM" id="SSF103473">
    <property type="entry name" value="MFS general substrate transporter"/>
    <property type="match status" value="1"/>
</dbReference>
<evidence type="ECO:0000256" key="1">
    <source>
        <dbReference type="ARBA" id="ARBA00004651"/>
    </source>
</evidence>
<feature type="transmembrane region" description="Helical" evidence="7">
    <location>
        <begin position="57"/>
        <end position="78"/>
    </location>
</feature>
<dbReference type="AlphaFoldDB" id="A0A4P6M423"/>
<feature type="transmembrane region" description="Helical" evidence="7">
    <location>
        <begin position="178"/>
        <end position="201"/>
    </location>
</feature>
<organism evidence="9 10">
    <name type="scientific">Blautia producta</name>
    <dbReference type="NCBI Taxonomy" id="33035"/>
    <lineage>
        <taxon>Bacteria</taxon>
        <taxon>Bacillati</taxon>
        <taxon>Bacillota</taxon>
        <taxon>Clostridia</taxon>
        <taxon>Lachnospirales</taxon>
        <taxon>Lachnospiraceae</taxon>
        <taxon>Blautia</taxon>
    </lineage>
</organism>
<feature type="transmembrane region" description="Helical" evidence="7">
    <location>
        <begin position="348"/>
        <end position="367"/>
    </location>
</feature>
<evidence type="ECO:0000256" key="2">
    <source>
        <dbReference type="ARBA" id="ARBA00022448"/>
    </source>
</evidence>
<keyword evidence="5 7" id="KW-1133">Transmembrane helix</keyword>
<protein>
    <submittedName>
        <fullName evidence="9">Inner membrane protein YqcE</fullName>
    </submittedName>
</protein>
<gene>
    <name evidence="9" type="primary">yqcE_3</name>
    <name evidence="9" type="ORF">PMF13cell1_03819</name>
</gene>
<keyword evidence="6 7" id="KW-0472">Membrane</keyword>
<evidence type="ECO:0000313" key="10">
    <source>
        <dbReference type="Proteomes" id="UP000289794"/>
    </source>
</evidence>
<feature type="transmembrane region" description="Helical" evidence="7">
    <location>
        <begin position="248"/>
        <end position="272"/>
    </location>
</feature>
<evidence type="ECO:0000313" key="9">
    <source>
        <dbReference type="EMBL" id="QBE98253.1"/>
    </source>
</evidence>
<accession>A0A4P6M423</accession>